<dbReference type="AlphaFoldDB" id="A0A835SGK2"/>
<proteinExistence type="predicted"/>
<dbReference type="Proteomes" id="UP000650467">
    <property type="component" value="Unassembled WGS sequence"/>
</dbReference>
<feature type="region of interest" description="Disordered" evidence="1">
    <location>
        <begin position="1"/>
        <end position="20"/>
    </location>
</feature>
<accession>A0A835SGK2</accession>
<feature type="region of interest" description="Disordered" evidence="1">
    <location>
        <begin position="456"/>
        <end position="475"/>
    </location>
</feature>
<feature type="compositionally biased region" description="Gly residues" evidence="1">
    <location>
        <begin position="458"/>
        <end position="475"/>
    </location>
</feature>
<reference evidence="2" key="1">
    <citation type="journal article" date="2020" name="bioRxiv">
        <title>Comparative genomics of Chlamydomonas.</title>
        <authorList>
            <person name="Craig R.J."/>
            <person name="Hasan A.R."/>
            <person name="Ness R.W."/>
            <person name="Keightley P.D."/>
        </authorList>
    </citation>
    <scope>NUCLEOTIDE SEQUENCE</scope>
    <source>
        <strain evidence="2">SAG 7.73</strain>
    </source>
</reference>
<dbReference type="OrthoDB" id="545032at2759"/>
<sequence length="696" mass="68121">MSAGKLAGAARKGPRSSPSRSQILPATLAITLVVLAALLSVGPKGAAGASWFRHPNCSSPCSEPDHLCVDTGNCHYAWGSCPEGTVQTSIASAVDTSDCRPPSDCTPGGCEEGWAEVAKTACIDVKKCLAHAGFCYSETCCRVKPQASCCPQLQCSVRYADCDVAQQRVLNDTSRSDVGRTRIAHTGSAAFPFYTSPHVPAPGADGGAGGAAGGGGGAGGCEAVRVWGRCFCNDGASVPGCDPFNSATWTTVADDNPDPLMAAADPTRRLPPGLSQLCVVLPPDSPPPAAPPASPGTPGEDPDYEEGSGTGNGTRSRQNGQGKQHGQGGSSSAGRQATVAVVVVACVLAAGGCVLGVSWCCGLLPDVRSLMRLRGAGSYEPVFTGQSYTPGLQLAAAPSAMAPADIPWNRFLAALQVGTCTAGCGTGGGTGWRARAPPPPPSATAASSAPLAAPAAAAGGGARGEGGGGTAGGGGGGAEAYHGAGLAAGGGGGGYGMGGPDGLGGGRLDDGDEDEVFTLEERPARGPPGYGRRSGPTGAGTGGRGAAGFVALPASAELEMGQVAPGTGAAGGYGGWGGGRGSAAAAAAPPPPPAHPQFHHHQPPHQPRGTGARYNQFGGGGGAAAGVAAGVAAAAGVSPSDVIHTRPMRLDGSDHEGGGRGGGGGGGSDDDDDLDAPITMPLTTPQTTGQDPGRRR</sequence>
<evidence type="ECO:0000313" key="3">
    <source>
        <dbReference type="Proteomes" id="UP000650467"/>
    </source>
</evidence>
<comment type="caution">
    <text evidence="2">The sequence shown here is derived from an EMBL/GenBank/DDBJ whole genome shotgun (WGS) entry which is preliminary data.</text>
</comment>
<name>A0A835SGK2_CHLIN</name>
<feature type="region of interest" description="Disordered" evidence="1">
    <location>
        <begin position="273"/>
        <end position="333"/>
    </location>
</feature>
<gene>
    <name evidence="2" type="ORF">HXX76_015601</name>
</gene>
<feature type="compositionally biased region" description="Basic and acidic residues" evidence="1">
    <location>
        <begin position="648"/>
        <end position="658"/>
    </location>
</feature>
<protein>
    <submittedName>
        <fullName evidence="2">Uncharacterized protein</fullName>
    </submittedName>
</protein>
<feature type="region of interest" description="Disordered" evidence="1">
    <location>
        <begin position="579"/>
        <end position="696"/>
    </location>
</feature>
<feature type="compositionally biased region" description="Pro residues" evidence="1">
    <location>
        <begin position="283"/>
        <end position="295"/>
    </location>
</feature>
<feature type="compositionally biased region" description="Low complexity" evidence="1">
    <location>
        <begin position="625"/>
        <end position="637"/>
    </location>
</feature>
<organism evidence="2 3">
    <name type="scientific">Chlamydomonas incerta</name>
    <dbReference type="NCBI Taxonomy" id="51695"/>
    <lineage>
        <taxon>Eukaryota</taxon>
        <taxon>Viridiplantae</taxon>
        <taxon>Chlorophyta</taxon>
        <taxon>core chlorophytes</taxon>
        <taxon>Chlorophyceae</taxon>
        <taxon>CS clade</taxon>
        <taxon>Chlamydomonadales</taxon>
        <taxon>Chlamydomonadaceae</taxon>
        <taxon>Chlamydomonas</taxon>
    </lineage>
</organism>
<evidence type="ECO:0000313" key="2">
    <source>
        <dbReference type="EMBL" id="KAG2423003.1"/>
    </source>
</evidence>
<feature type="compositionally biased region" description="Polar residues" evidence="1">
    <location>
        <begin position="681"/>
        <end position="690"/>
    </location>
</feature>
<feature type="compositionally biased region" description="Gly residues" evidence="1">
    <location>
        <begin position="537"/>
        <end position="546"/>
    </location>
</feature>
<keyword evidence="3" id="KW-1185">Reference proteome</keyword>
<evidence type="ECO:0000256" key="1">
    <source>
        <dbReference type="SAM" id="MobiDB-lite"/>
    </source>
</evidence>
<feature type="region of interest" description="Disordered" evidence="1">
    <location>
        <begin position="431"/>
        <end position="451"/>
    </location>
</feature>
<feature type="region of interest" description="Disordered" evidence="1">
    <location>
        <begin position="520"/>
        <end position="546"/>
    </location>
</feature>
<dbReference type="EMBL" id="JAEHOC010000088">
    <property type="protein sequence ID" value="KAG2423003.1"/>
    <property type="molecule type" value="Genomic_DNA"/>
</dbReference>